<dbReference type="Proteomes" id="UP000000239">
    <property type="component" value="Chromosome"/>
</dbReference>
<dbReference type="RefSeq" id="WP_011505774.1">
    <property type="nucleotide sequence ID" value="NC_007963.1"/>
</dbReference>
<dbReference type="InterPro" id="IPR009061">
    <property type="entry name" value="DNA-bd_dom_put_sf"/>
</dbReference>
<dbReference type="GO" id="GO:0003700">
    <property type="term" value="F:DNA-binding transcription factor activity"/>
    <property type="evidence" value="ECO:0007669"/>
    <property type="project" value="InterPro"/>
</dbReference>
<dbReference type="SMART" id="SM00422">
    <property type="entry name" value="HTH_MERR"/>
    <property type="match status" value="1"/>
</dbReference>
<dbReference type="KEGG" id="csa:Csal_0466"/>
<dbReference type="Gene3D" id="1.10.1660.10">
    <property type="match status" value="1"/>
</dbReference>
<dbReference type="HOGENOM" id="CLU_045945_3_1_6"/>
<dbReference type="GO" id="GO:0031419">
    <property type="term" value="F:cobalamin binding"/>
    <property type="evidence" value="ECO:0007669"/>
    <property type="project" value="InterPro"/>
</dbReference>
<sequence length="305" mass="34567">MSEQAMDPASAPLYPIREVSRLTGVNSVTLRAWERRYGLIRPQRTPKGHRLYAREDIQRVERILQWLNRGVPVSQVRDLLEQSEPAANDAPPPDISDWESQRQQLLQAVDTLDGELLETLFNRSMALYPTSVCIAELWQPVVDRLEERWSDQFGAELQRRQLESFLRTRIGMRLYHANHVTGGARLLLVRLPEERDLLRTLLLALAASASGFRVEWLETDLPINELALAAERFKVDALVMTSGHAERSDLIRRQLPRLGEQLDVPLCLVGPVTRIRGAELENTQVASLGDDLPAALSRLHGLLGR</sequence>
<keyword evidence="1" id="KW-0805">Transcription regulation</keyword>
<dbReference type="Gene3D" id="3.40.50.280">
    <property type="entry name" value="Cobalamin-binding domain"/>
    <property type="match status" value="1"/>
</dbReference>
<protein>
    <submittedName>
        <fullName evidence="5">Transcriptional regulator, MerR family</fullName>
    </submittedName>
</protein>
<keyword evidence="2" id="KW-0238">DNA-binding</keyword>
<dbReference type="eggNOG" id="COG0789">
    <property type="taxonomic scope" value="Bacteria"/>
</dbReference>
<evidence type="ECO:0000313" key="6">
    <source>
        <dbReference type="Proteomes" id="UP000000239"/>
    </source>
</evidence>
<keyword evidence="3" id="KW-0804">Transcription</keyword>
<organism evidence="5 6">
    <name type="scientific">Chromohalobacter israelensis (strain ATCC BAA-138 / DSM 3043 / CIP 106854 / NCIMB 13768 / 1H11)</name>
    <name type="common">Chromohalobacter salexigens</name>
    <dbReference type="NCBI Taxonomy" id="290398"/>
    <lineage>
        <taxon>Bacteria</taxon>
        <taxon>Pseudomonadati</taxon>
        <taxon>Pseudomonadota</taxon>
        <taxon>Gammaproteobacteria</taxon>
        <taxon>Oceanospirillales</taxon>
        <taxon>Halomonadaceae</taxon>
        <taxon>Chromohalobacter</taxon>
    </lineage>
</organism>
<feature type="domain" description="HTH merR-type" evidence="4">
    <location>
        <begin position="13"/>
        <end position="82"/>
    </location>
</feature>
<proteinExistence type="predicted"/>
<dbReference type="STRING" id="290398.Csal_0466"/>
<dbReference type="AlphaFoldDB" id="Q1R0D0"/>
<dbReference type="InterPro" id="IPR047057">
    <property type="entry name" value="MerR_fam"/>
</dbReference>
<dbReference type="PANTHER" id="PTHR30204:SF67">
    <property type="entry name" value="HTH-TYPE TRANSCRIPTIONAL REGULATOR MLRA-RELATED"/>
    <property type="match status" value="1"/>
</dbReference>
<keyword evidence="6" id="KW-1185">Reference proteome</keyword>
<name>Q1R0D0_CHRI1</name>
<dbReference type="PROSITE" id="PS50937">
    <property type="entry name" value="HTH_MERR_2"/>
    <property type="match status" value="1"/>
</dbReference>
<dbReference type="InterPro" id="IPR000551">
    <property type="entry name" value="MerR-type_HTH_dom"/>
</dbReference>
<dbReference type="GO" id="GO:0046872">
    <property type="term" value="F:metal ion binding"/>
    <property type="evidence" value="ECO:0007669"/>
    <property type="project" value="InterPro"/>
</dbReference>
<evidence type="ECO:0000256" key="3">
    <source>
        <dbReference type="ARBA" id="ARBA00023163"/>
    </source>
</evidence>
<evidence type="ECO:0000313" key="5">
    <source>
        <dbReference type="EMBL" id="ABE57828.1"/>
    </source>
</evidence>
<dbReference type="Pfam" id="PF13411">
    <property type="entry name" value="MerR_1"/>
    <property type="match status" value="1"/>
</dbReference>
<dbReference type="PANTHER" id="PTHR30204">
    <property type="entry name" value="REDOX-CYCLING DRUG-SENSING TRANSCRIPTIONAL ACTIVATOR SOXR"/>
    <property type="match status" value="1"/>
</dbReference>
<evidence type="ECO:0000256" key="2">
    <source>
        <dbReference type="ARBA" id="ARBA00023125"/>
    </source>
</evidence>
<dbReference type="SUPFAM" id="SSF46955">
    <property type="entry name" value="Putative DNA-binding domain"/>
    <property type="match status" value="1"/>
</dbReference>
<gene>
    <name evidence="5" type="ordered locus">Csal_0466</name>
</gene>
<dbReference type="OrthoDB" id="9800334at2"/>
<evidence type="ECO:0000259" key="4">
    <source>
        <dbReference type="PROSITE" id="PS50937"/>
    </source>
</evidence>
<accession>Q1R0D0</accession>
<dbReference type="CDD" id="cd01104">
    <property type="entry name" value="HTH_MlrA-CarA"/>
    <property type="match status" value="1"/>
</dbReference>
<dbReference type="InterPro" id="IPR036724">
    <property type="entry name" value="Cobalamin-bd_sf"/>
</dbReference>
<evidence type="ECO:0000256" key="1">
    <source>
        <dbReference type="ARBA" id="ARBA00023015"/>
    </source>
</evidence>
<dbReference type="SUPFAM" id="SSF52242">
    <property type="entry name" value="Cobalamin (vitamin B12)-binding domain"/>
    <property type="match status" value="1"/>
</dbReference>
<dbReference type="GO" id="GO:0003677">
    <property type="term" value="F:DNA binding"/>
    <property type="evidence" value="ECO:0007669"/>
    <property type="project" value="UniProtKB-KW"/>
</dbReference>
<dbReference type="EMBL" id="CP000285">
    <property type="protein sequence ID" value="ABE57828.1"/>
    <property type="molecule type" value="Genomic_DNA"/>
</dbReference>
<dbReference type="GeneID" id="95333218"/>
<reference evidence="5 6" key="1">
    <citation type="journal article" date="2011" name="Stand. Genomic Sci.">
        <title>Complete genome sequence of the halophilic and highly halotolerant Chromohalobacter salexigens type strain (1H11(T)).</title>
        <authorList>
            <person name="Copeland A."/>
            <person name="O'Connor K."/>
            <person name="Lucas S."/>
            <person name="Lapidus A."/>
            <person name="Berry K.W."/>
            <person name="Detter J.C."/>
            <person name="Del Rio T.G."/>
            <person name="Hammon N."/>
            <person name="Dalin E."/>
            <person name="Tice H."/>
            <person name="Pitluck S."/>
            <person name="Bruce D."/>
            <person name="Goodwin L."/>
            <person name="Han C."/>
            <person name="Tapia R."/>
            <person name="Saunders E."/>
            <person name="Schmutz J."/>
            <person name="Brettin T."/>
            <person name="Larimer F."/>
            <person name="Land M."/>
            <person name="Hauser L."/>
            <person name="Vargas C."/>
            <person name="Nieto J.J."/>
            <person name="Kyrpides N.C."/>
            <person name="Ivanova N."/>
            <person name="Goker M."/>
            <person name="Klenk H.P."/>
            <person name="Csonka L.N."/>
            <person name="Woyke T."/>
        </authorList>
    </citation>
    <scope>NUCLEOTIDE SEQUENCE [LARGE SCALE GENOMIC DNA]</scope>
    <source>
        <strain evidence="6">ATCC BAA-138 / DSM 3043 / CIP 106854 / NCIMB 13768 / 1H11</strain>
    </source>
</reference>